<dbReference type="InterPro" id="IPR026854">
    <property type="entry name" value="VPS13_N"/>
</dbReference>
<dbReference type="InterPro" id="IPR026847">
    <property type="entry name" value="VPS13"/>
</dbReference>
<dbReference type="EMBL" id="CAXHTA020000007">
    <property type="protein sequence ID" value="CAL5222782.1"/>
    <property type="molecule type" value="Genomic_DNA"/>
</dbReference>
<sequence length="1610" mass="174952">MFEAQLAYYLNRYLGTYVQGLDTKSLKVSVFKGDVTLSNLKLKPEALADLNLPITVKAGLIGSLTLKIPWTNLGKSAVVVYIDRLYILAGPKTEAASTEDGTYEAKDDGKAGGGGMFKGLIDTIIGNLQLSIGNVHIRYEDDVSYPGKPFAVGLTLEALSAHTVDESGKEAFVTQNPLKLLRKASHLKRLALYFDVDTKMWKPEEDWQQLSPQAWDDLFRPGIAVEQSDEPAQTDLSGEQAQKPEDIGPGSVPRSYVLKPIDGRLLYQRRGKDVRQSEAEAIQEADITLQSISLHLSKGQYLSLQKLLEGFSSYSARAPNRYLRPVCRPDSPRNARQWWQYAGAVARRQLRSQSFNWRQFERAIEYRSRYVQQYAQCLQDGKMGGNESIAEMDAELHEHTILTFRKLAHAKASPPCLSVELAKKREAAKAAAEQRERQANRGWLSWAWGGSGAAPKKEGHEEEEDGEMRGELNEEEREALQGLVSEQADALKDEKETPYSLRTQLYLSVQSASLVLDGPNDTQILRAGLEDMTSSVQMFPSTMKVDLFVTAFGLLAPEGQLIRTGGHMHHSRSAKALLGSTAGQPKEGESAAHKPQAMRLEYIQHPQDESSDAAVHFVLAPSYVTYNAVTIQRVQDFFKTEEVMDFSALGAQAVAQVERAQRAAREQLVAAMNQRPKLSLKLELEGPKIAIPVHATDSQDKLTLVVDLGSILLESDMDLISKLPQEEAALYECLRLSSRDISAYVVDGDFSFHSLEAAGASSLAEAEAGASPVTEAITAAVRESGGRALGGKAVFVPLLERCRTETTVQIARMPHPTLPSLRAQLTVPRLRFFVSAARVRRLMRVLRSALPGPAEGGKGAATSQSMALEQQKWRTDSEHSGTVRVLEWGGVTRTTAQWPKKWAALYRGSLYVLDSQDAAGAPAVHNLWSSTRMVAKVPEAACGGVKHVMAICGQDTKISKVAQQRDALLLRFKSEDELEEWDKQLHRSQQNMRDLAGSNPNTVLDFDVVGAEDDTQSETISQGQGQEAAPSGQQKAPGFSVRLAADLGEFAVFVSGRPADVWWPDEDEAVEGSSGDETQFASPAAAVSYHLTDTQEFVNVDSERSLVVIRASKGSTDMSMGDGHFSVSLAVDAFEIEDLLVGPRCPTHAHLARSFVATREFDNEGDEFFDAGAEPSSPTFMGRAMDRAGSAQSDALSFADASSETASRAGSFKDAPGPSELWDVKSTGGNAAETAPAKKDSAWILDFDSWAQGSSGYAGVDSEMRMRLKTLYFAANRPTIGALMALGSDIGAAFSTGKPEAKAAAPAQSTDTPFAESAAAAQQPAQVGGPTAEDAENSSDLGSDTPSTLAPSLSMVKSEFGESDSGNLVLEGGRDRVVFRLLMEVERLEATFNYESASAPPLLLAAIEDVRFNLNVNPGTLVINASLGNMRAQDCVLPEGHPYRNVLDLRHGASTSLIELEFASHTGKDSDTNPGVPAGLPFYTLKAQLRELELVFLNRFMQEILRYISLLLAMQPAPLERPDFAEDASLAAGQDATATAAKKKPQSGVGFLLLLDVEAEAPVITMPRSSDSQDFLEVDLGTLKMTNHIKWLFGSNPRDKKASILPAPCT</sequence>
<dbReference type="PROSITE" id="PS50003">
    <property type="entry name" value="PH_DOMAIN"/>
    <property type="match status" value="1"/>
</dbReference>
<comment type="caution">
    <text evidence="5">The sequence shown here is derived from an EMBL/GenBank/DDBJ whole genome shotgun (WGS) entry which is preliminary data.</text>
</comment>
<feature type="compositionally biased region" description="Polar residues" evidence="3">
    <location>
        <begin position="230"/>
        <end position="240"/>
    </location>
</feature>
<accession>A0ABP1FZ23</accession>
<proteinExistence type="inferred from homology"/>
<gene>
    <name evidence="5" type="primary">g5195</name>
    <name evidence="5" type="ORF">VP750_LOCUS4441</name>
</gene>
<evidence type="ECO:0000313" key="5">
    <source>
        <dbReference type="EMBL" id="CAL5222782.1"/>
    </source>
</evidence>
<feature type="region of interest" description="Disordered" evidence="3">
    <location>
        <begin position="229"/>
        <end position="253"/>
    </location>
</feature>
<dbReference type="Proteomes" id="UP001497392">
    <property type="component" value="Unassembled WGS sequence"/>
</dbReference>
<protein>
    <submittedName>
        <fullName evidence="5">G5195 protein</fullName>
    </submittedName>
</protein>
<evidence type="ECO:0000256" key="3">
    <source>
        <dbReference type="SAM" id="MobiDB-lite"/>
    </source>
</evidence>
<evidence type="ECO:0000256" key="1">
    <source>
        <dbReference type="ARBA" id="ARBA00006545"/>
    </source>
</evidence>
<feature type="domain" description="PH" evidence="4">
    <location>
        <begin position="884"/>
        <end position="990"/>
    </location>
</feature>
<reference evidence="5 6" key="1">
    <citation type="submission" date="2024-06" db="EMBL/GenBank/DDBJ databases">
        <authorList>
            <person name="Kraege A."/>
            <person name="Thomma B."/>
        </authorList>
    </citation>
    <scope>NUCLEOTIDE SEQUENCE [LARGE SCALE GENOMIC DNA]</scope>
</reference>
<feature type="region of interest" description="Disordered" evidence="3">
    <location>
        <begin position="446"/>
        <end position="476"/>
    </location>
</feature>
<feature type="region of interest" description="Disordered" evidence="3">
    <location>
        <begin position="1302"/>
        <end position="1348"/>
    </location>
</feature>
<evidence type="ECO:0000259" key="4">
    <source>
        <dbReference type="PROSITE" id="PS50003"/>
    </source>
</evidence>
<evidence type="ECO:0000313" key="6">
    <source>
        <dbReference type="Proteomes" id="UP001497392"/>
    </source>
</evidence>
<feature type="region of interest" description="Disordered" evidence="3">
    <location>
        <begin position="1013"/>
        <end position="1036"/>
    </location>
</feature>
<feature type="compositionally biased region" description="Polar residues" evidence="3">
    <location>
        <begin position="1338"/>
        <end position="1348"/>
    </location>
</feature>
<keyword evidence="6" id="KW-1185">Reference proteome</keyword>
<dbReference type="PANTHER" id="PTHR16166">
    <property type="entry name" value="VACUOLAR PROTEIN SORTING-ASSOCIATED PROTEIN VPS13"/>
    <property type="match status" value="1"/>
</dbReference>
<evidence type="ECO:0000256" key="2">
    <source>
        <dbReference type="ARBA" id="ARBA00022448"/>
    </source>
</evidence>
<dbReference type="Pfam" id="PF12624">
    <property type="entry name" value="VPS13_N"/>
    <property type="match status" value="2"/>
</dbReference>
<comment type="similarity">
    <text evidence="1">Belongs to the VPS13 family.</text>
</comment>
<organism evidence="5 6">
    <name type="scientific">Coccomyxa viridis</name>
    <dbReference type="NCBI Taxonomy" id="1274662"/>
    <lineage>
        <taxon>Eukaryota</taxon>
        <taxon>Viridiplantae</taxon>
        <taxon>Chlorophyta</taxon>
        <taxon>core chlorophytes</taxon>
        <taxon>Trebouxiophyceae</taxon>
        <taxon>Trebouxiophyceae incertae sedis</taxon>
        <taxon>Coccomyxaceae</taxon>
        <taxon>Coccomyxa</taxon>
    </lineage>
</organism>
<dbReference type="InterPro" id="IPR001849">
    <property type="entry name" value="PH_domain"/>
</dbReference>
<name>A0ABP1FZ23_9CHLO</name>
<keyword evidence="2" id="KW-0813">Transport</keyword>
<dbReference type="PANTHER" id="PTHR16166:SF93">
    <property type="entry name" value="INTERMEMBRANE LIPID TRANSFER PROTEIN VPS13"/>
    <property type="match status" value="1"/>
</dbReference>